<evidence type="ECO:0000313" key="2">
    <source>
        <dbReference type="EnsemblPlants" id="OMERI01G21270.1"/>
    </source>
</evidence>
<reference evidence="2" key="2">
    <citation type="submission" date="2018-05" db="EMBL/GenBank/DDBJ databases">
        <title>OmerRS3 (Oryza meridionalis Reference Sequence Version 3).</title>
        <authorList>
            <person name="Zhang J."/>
            <person name="Kudrna D."/>
            <person name="Lee S."/>
            <person name="Talag J."/>
            <person name="Welchert J."/>
            <person name="Wing R.A."/>
        </authorList>
    </citation>
    <scope>NUCLEOTIDE SEQUENCE [LARGE SCALE GENOMIC DNA]</scope>
    <source>
        <strain evidence="2">cv. OR44</strain>
    </source>
</reference>
<dbReference type="Proteomes" id="UP000008021">
    <property type="component" value="Chromosome 1"/>
</dbReference>
<keyword evidence="1" id="KW-0472">Membrane</keyword>
<accession>A0A0E0C4U1</accession>
<keyword evidence="1" id="KW-0812">Transmembrane</keyword>
<feature type="transmembrane region" description="Helical" evidence="1">
    <location>
        <begin position="6"/>
        <end position="24"/>
    </location>
</feature>
<dbReference type="AlphaFoldDB" id="A0A0E0C4U1"/>
<dbReference type="HOGENOM" id="CLU_2610075_0_0_1"/>
<evidence type="ECO:0000313" key="3">
    <source>
        <dbReference type="Proteomes" id="UP000008021"/>
    </source>
</evidence>
<keyword evidence="3" id="KW-1185">Reference proteome</keyword>
<reference evidence="2" key="1">
    <citation type="submission" date="2015-04" db="UniProtKB">
        <authorList>
            <consortium name="EnsemblPlants"/>
        </authorList>
    </citation>
    <scope>IDENTIFICATION</scope>
</reference>
<proteinExistence type="predicted"/>
<dbReference type="EnsemblPlants" id="OMERI01G21270.1">
    <property type="protein sequence ID" value="OMERI01G21270.1"/>
    <property type="gene ID" value="OMERI01G21270"/>
</dbReference>
<sequence length="79" mass="9230">MCLRVFGYLYFPFVLVSYCSNHLAASIRRPFLHSPIPVVAPISISRRSSCRRRFISQSYLAVGDLDYPAILCLWYSRRR</sequence>
<name>A0A0E0C4U1_9ORYZ</name>
<keyword evidence="1" id="KW-1133">Transmembrane helix</keyword>
<dbReference type="Gramene" id="OMERI01G21270.1">
    <property type="protein sequence ID" value="OMERI01G21270.1"/>
    <property type="gene ID" value="OMERI01G21270"/>
</dbReference>
<evidence type="ECO:0000256" key="1">
    <source>
        <dbReference type="SAM" id="Phobius"/>
    </source>
</evidence>
<organism evidence="2">
    <name type="scientific">Oryza meridionalis</name>
    <dbReference type="NCBI Taxonomy" id="40149"/>
    <lineage>
        <taxon>Eukaryota</taxon>
        <taxon>Viridiplantae</taxon>
        <taxon>Streptophyta</taxon>
        <taxon>Embryophyta</taxon>
        <taxon>Tracheophyta</taxon>
        <taxon>Spermatophyta</taxon>
        <taxon>Magnoliopsida</taxon>
        <taxon>Liliopsida</taxon>
        <taxon>Poales</taxon>
        <taxon>Poaceae</taxon>
        <taxon>BOP clade</taxon>
        <taxon>Oryzoideae</taxon>
        <taxon>Oryzeae</taxon>
        <taxon>Oryzinae</taxon>
        <taxon>Oryza</taxon>
    </lineage>
</organism>
<protein>
    <submittedName>
        <fullName evidence="2">Uncharacterized protein</fullName>
    </submittedName>
</protein>